<dbReference type="EMBL" id="FBYC01000004">
    <property type="protein sequence ID" value="CUX80955.1"/>
    <property type="molecule type" value="Genomic_DNA"/>
</dbReference>
<proteinExistence type="predicted"/>
<dbReference type="Proteomes" id="UP000182045">
    <property type="component" value="Unassembled WGS sequence"/>
</dbReference>
<dbReference type="Pfam" id="PF01814">
    <property type="entry name" value="Hemerythrin"/>
    <property type="match status" value="1"/>
</dbReference>
<dbReference type="InterPro" id="IPR012312">
    <property type="entry name" value="Hemerythrin-like"/>
</dbReference>
<comment type="caution">
    <text evidence="3">The sequence shown here is derived from an EMBL/GenBank/DDBJ whole genome shotgun (WGS) entry which is preliminary data.</text>
</comment>
<organism evidence="3 4">
    <name type="scientific">Roseibaca calidilacus</name>
    <dbReference type="NCBI Taxonomy" id="1666912"/>
    <lineage>
        <taxon>Bacteria</taxon>
        <taxon>Pseudomonadati</taxon>
        <taxon>Pseudomonadota</taxon>
        <taxon>Alphaproteobacteria</taxon>
        <taxon>Rhodobacterales</taxon>
        <taxon>Paracoccaceae</taxon>
        <taxon>Roseinatronobacter</taxon>
    </lineage>
</organism>
<dbReference type="RefSeq" id="WP_072245729.1">
    <property type="nucleotide sequence ID" value="NZ_FBYC01000004.1"/>
</dbReference>
<keyword evidence="5" id="KW-1185">Reference proteome</keyword>
<dbReference type="PATRIC" id="fig|1666912.4.peg.221"/>
<accession>A0A0P8A701</accession>
<evidence type="ECO:0000313" key="2">
    <source>
        <dbReference type="EMBL" id="CUX80955.1"/>
    </source>
</evidence>
<evidence type="ECO:0000313" key="3">
    <source>
        <dbReference type="EMBL" id="KPP89895.1"/>
    </source>
</evidence>
<reference evidence="2 5" key="2">
    <citation type="submission" date="2016-01" db="EMBL/GenBank/DDBJ databases">
        <authorList>
            <person name="Varghese N."/>
        </authorList>
    </citation>
    <scope>NUCLEOTIDE SEQUENCE [LARGE SCALE GENOMIC DNA]</scope>
    <source>
        <strain evidence="2 5">HL-91</strain>
    </source>
</reference>
<sequence length="188" mass="21701">MEQIDLAQRSRLPDALRVLLEQYPRDMWESHRNFDGLTRFWLERHLMFRRALGQWQDDTRGFLDRGRDPRAHGQMTARLGGFLINELHGHHHIEDAHYFPVLAQAEKRLAHGFELLDADHHALDSQLAALTDAANAHLRALQDKGADQKASAGAMLARLDGFERFLDRHLVDEEELVVPTILHHALKF</sequence>
<evidence type="ECO:0000313" key="5">
    <source>
        <dbReference type="Proteomes" id="UP000182045"/>
    </source>
</evidence>
<gene>
    <name evidence="2" type="ORF">Ga0058931_1434</name>
    <name evidence="3" type="ORF">HLUCCA05_06960</name>
</gene>
<evidence type="ECO:0000313" key="4">
    <source>
        <dbReference type="Proteomes" id="UP000050413"/>
    </source>
</evidence>
<evidence type="ECO:0000259" key="1">
    <source>
        <dbReference type="Pfam" id="PF01814"/>
    </source>
</evidence>
<dbReference type="Proteomes" id="UP000050413">
    <property type="component" value="Unassembled WGS sequence"/>
</dbReference>
<dbReference type="AlphaFoldDB" id="A0A0P8A701"/>
<dbReference type="Gene3D" id="1.20.120.520">
    <property type="entry name" value="nmb1532 protein domain like"/>
    <property type="match status" value="1"/>
</dbReference>
<name>A0A0P8A701_9RHOB</name>
<dbReference type="EMBL" id="LJSG01000020">
    <property type="protein sequence ID" value="KPP89895.1"/>
    <property type="molecule type" value="Genomic_DNA"/>
</dbReference>
<dbReference type="OrthoDB" id="6077989at2"/>
<feature type="domain" description="Hemerythrin-like" evidence="1">
    <location>
        <begin position="38"/>
        <end position="180"/>
    </location>
</feature>
<protein>
    <submittedName>
        <fullName evidence="2 3">Hemerythrin HHE cation binding domain</fullName>
    </submittedName>
</protein>
<reference evidence="3 4" key="1">
    <citation type="submission" date="2015-09" db="EMBL/GenBank/DDBJ databases">
        <title>Identification and resolution of microdiversity through metagenomic sequencing of parallel consortia.</title>
        <authorList>
            <person name="Nelson W.C."/>
            <person name="Romine M.F."/>
            <person name="Lindemann S.R."/>
        </authorList>
    </citation>
    <scope>NUCLEOTIDE SEQUENCE [LARGE SCALE GENOMIC DNA]</scope>
    <source>
        <strain evidence="3">HL-91</strain>
    </source>
</reference>
<dbReference type="STRING" id="1666912.Ga0058931_1434"/>